<dbReference type="PANTHER" id="PTHR43979">
    <property type="entry name" value="PRE-MRNA-PROCESSING FACTOR 17"/>
    <property type="match status" value="1"/>
</dbReference>
<dbReference type="GO" id="GO:0000398">
    <property type="term" value="P:mRNA splicing, via spliceosome"/>
    <property type="evidence" value="ECO:0007669"/>
    <property type="project" value="InterPro"/>
</dbReference>
<feature type="region of interest" description="Disordered" evidence="10">
    <location>
        <begin position="1"/>
        <end position="26"/>
    </location>
</feature>
<evidence type="ECO:0000256" key="4">
    <source>
        <dbReference type="ARBA" id="ARBA00022728"/>
    </source>
</evidence>
<keyword evidence="3" id="KW-0507">mRNA processing</keyword>
<dbReference type="PRINTS" id="PR00320">
    <property type="entry name" value="GPROTEINBRPT"/>
</dbReference>
<evidence type="ECO:0000256" key="7">
    <source>
        <dbReference type="ARBA" id="ARBA00023242"/>
    </source>
</evidence>
<name>A0A8H7SFQ2_9FUNG</name>
<evidence type="ECO:0000256" key="9">
    <source>
        <dbReference type="PROSITE-ProRule" id="PRU00221"/>
    </source>
</evidence>
<comment type="subcellular location">
    <subcellularLocation>
        <location evidence="1">Nucleus</location>
    </subcellularLocation>
</comment>
<dbReference type="PANTHER" id="PTHR43979:SF1">
    <property type="entry name" value="PRE-MRNA-PROCESSING FACTOR 17"/>
    <property type="match status" value="1"/>
</dbReference>
<dbReference type="Gene3D" id="2.130.10.10">
    <property type="entry name" value="YVTN repeat-like/Quinoprotein amine dehydrogenase"/>
    <property type="match status" value="1"/>
</dbReference>
<dbReference type="AlphaFoldDB" id="A0A8H7SFQ2"/>
<organism evidence="11 12">
    <name type="scientific">Circinella minor</name>
    <dbReference type="NCBI Taxonomy" id="1195481"/>
    <lineage>
        <taxon>Eukaryota</taxon>
        <taxon>Fungi</taxon>
        <taxon>Fungi incertae sedis</taxon>
        <taxon>Mucoromycota</taxon>
        <taxon>Mucoromycotina</taxon>
        <taxon>Mucoromycetes</taxon>
        <taxon>Mucorales</taxon>
        <taxon>Lichtheimiaceae</taxon>
        <taxon>Circinella</taxon>
    </lineage>
</organism>
<proteinExistence type="predicted"/>
<evidence type="ECO:0000256" key="1">
    <source>
        <dbReference type="ARBA" id="ARBA00004123"/>
    </source>
</evidence>
<feature type="repeat" description="WD" evidence="9">
    <location>
        <begin position="307"/>
        <end position="349"/>
    </location>
</feature>
<keyword evidence="6" id="KW-0508">mRNA splicing</keyword>
<evidence type="ECO:0000256" key="3">
    <source>
        <dbReference type="ARBA" id="ARBA00022664"/>
    </source>
</evidence>
<feature type="repeat" description="WD" evidence="9">
    <location>
        <begin position="569"/>
        <end position="602"/>
    </location>
</feature>
<dbReference type="SMART" id="SM00320">
    <property type="entry name" value="WD40"/>
    <property type="match status" value="7"/>
</dbReference>
<keyword evidence="4" id="KW-0747">Spliceosome</keyword>
<feature type="repeat" description="WD" evidence="9">
    <location>
        <begin position="539"/>
        <end position="568"/>
    </location>
</feature>
<accession>A0A8H7SFQ2</accession>
<keyword evidence="5" id="KW-0677">Repeat</keyword>
<evidence type="ECO:0000313" key="12">
    <source>
        <dbReference type="Proteomes" id="UP000646827"/>
    </source>
</evidence>
<dbReference type="Pfam" id="PF00400">
    <property type="entry name" value="WD40"/>
    <property type="match status" value="6"/>
</dbReference>
<dbReference type="GO" id="GO:0003729">
    <property type="term" value="F:mRNA binding"/>
    <property type="evidence" value="ECO:0007669"/>
    <property type="project" value="TreeGrafter"/>
</dbReference>
<dbReference type="InterPro" id="IPR036322">
    <property type="entry name" value="WD40_repeat_dom_sf"/>
</dbReference>
<dbReference type="InterPro" id="IPR019775">
    <property type="entry name" value="WD40_repeat_CS"/>
</dbReference>
<evidence type="ECO:0000256" key="8">
    <source>
        <dbReference type="ARBA" id="ARBA00068146"/>
    </source>
</evidence>
<protein>
    <recommendedName>
        <fullName evidence="8">Pre-mRNA-processing factor 17</fullName>
    </recommendedName>
</protein>
<keyword evidence="7" id="KW-0539">Nucleus</keyword>
<dbReference type="PROSITE" id="PS50082">
    <property type="entry name" value="WD_REPEATS_2"/>
    <property type="match status" value="5"/>
</dbReference>
<keyword evidence="2 9" id="KW-0853">WD repeat</keyword>
<evidence type="ECO:0000256" key="10">
    <source>
        <dbReference type="SAM" id="MobiDB-lite"/>
    </source>
</evidence>
<reference evidence="11 12" key="1">
    <citation type="submission" date="2020-12" db="EMBL/GenBank/DDBJ databases">
        <title>Metabolic potential, ecology and presence of endohyphal bacteria is reflected in genomic diversity of Mucoromycotina.</title>
        <authorList>
            <person name="Muszewska A."/>
            <person name="Okrasinska A."/>
            <person name="Steczkiewicz K."/>
            <person name="Drgas O."/>
            <person name="Orlowska M."/>
            <person name="Perlinska-Lenart U."/>
            <person name="Aleksandrzak-Piekarczyk T."/>
            <person name="Szatraj K."/>
            <person name="Zielenkiewicz U."/>
            <person name="Pilsyk S."/>
            <person name="Malc E."/>
            <person name="Mieczkowski P."/>
            <person name="Kruszewska J.S."/>
            <person name="Biernat P."/>
            <person name="Pawlowska J."/>
        </authorList>
    </citation>
    <scope>NUCLEOTIDE SEQUENCE [LARGE SCALE GENOMIC DNA]</scope>
    <source>
        <strain evidence="11 12">CBS 142.35</strain>
    </source>
</reference>
<dbReference type="OrthoDB" id="10257301at2759"/>
<sequence length="602" mass="67840">MDLVNNYYGSSDEEEKDTSNIQNTNTKSKSLVTINATPDTGFDDHSDRIYTSETATELTVNVPYDDLMRPMLGPENPSGNSKNRISTQNVLTGHVEQQAISESDFRQQLRTFETYGYARDPSVGNANLSGQTGQGIMGTGYVGNLAAAAHMSGASIYDAVPKNLRPNKDLKKRRNKKGDLSVVEGENAYKGPWAGYEGEEELKQKRVTAPPEGEGEEGEDKKQKQDEDVEDEEEMGQSLAAPGAEAGKKKRNRGMEFGTEQTTFHGQSEYDYLGRTYMAVPQDLDVNLLSESGSQECFIPKKCIHTWDGHARGVSAIRFLPQSAHLLLSAGMDNKVKIWDVYHDRSLLRTYLGHTKAIRDIAFNNDGSRFLSASYDRNVKLWDTETGQCIRSFTTGKVPYCVTFNPDEDKQNVFLTGCSDKKIVQFDINSGEITQEYDQHLGAVNTITFVDDNRRFITTSDDKTMRAWEFDIPVVIKYIAEPDMHSMPAVTLHPNNKWMACQSLDNQIVVYGARDRFRMNRKKRFQGHLVAGYACKPGFSPDGRFISSGDSDGNVWTWDWKTCRILKKFKAHDKVVMNTIWHPHETSKMATCSWDGLIKYWD</sequence>
<evidence type="ECO:0000313" key="11">
    <source>
        <dbReference type="EMBL" id="KAG2227248.1"/>
    </source>
</evidence>
<dbReference type="EMBL" id="JAEPRB010000009">
    <property type="protein sequence ID" value="KAG2227248.1"/>
    <property type="molecule type" value="Genomic_DNA"/>
</dbReference>
<dbReference type="GO" id="GO:0071013">
    <property type="term" value="C:catalytic step 2 spliceosome"/>
    <property type="evidence" value="ECO:0007669"/>
    <property type="project" value="InterPro"/>
</dbReference>
<dbReference type="CDD" id="cd00200">
    <property type="entry name" value="WD40"/>
    <property type="match status" value="1"/>
</dbReference>
<evidence type="ECO:0000256" key="5">
    <source>
        <dbReference type="ARBA" id="ARBA00022737"/>
    </source>
</evidence>
<dbReference type="InterPro" id="IPR015943">
    <property type="entry name" value="WD40/YVTN_repeat-like_dom_sf"/>
</dbReference>
<dbReference type="InterPro" id="IPR001680">
    <property type="entry name" value="WD40_rpt"/>
</dbReference>
<dbReference type="PROSITE" id="PS50294">
    <property type="entry name" value="WD_REPEATS_REGION"/>
    <property type="match status" value="4"/>
</dbReference>
<evidence type="ECO:0000256" key="6">
    <source>
        <dbReference type="ARBA" id="ARBA00023187"/>
    </source>
</evidence>
<comment type="caution">
    <text evidence="11">The sequence shown here is derived from an EMBL/GenBank/DDBJ whole genome shotgun (WGS) entry which is preliminary data.</text>
</comment>
<dbReference type="Proteomes" id="UP000646827">
    <property type="component" value="Unassembled WGS sequence"/>
</dbReference>
<dbReference type="SUPFAM" id="SSF50978">
    <property type="entry name" value="WD40 repeat-like"/>
    <property type="match status" value="1"/>
</dbReference>
<dbReference type="FunFam" id="2.130.10.10:FF:000034">
    <property type="entry name" value="Pre-mRNA-processing factor 17, putative"/>
    <property type="match status" value="1"/>
</dbReference>
<gene>
    <name evidence="11" type="ORF">INT45_008492</name>
</gene>
<evidence type="ECO:0000256" key="2">
    <source>
        <dbReference type="ARBA" id="ARBA00022574"/>
    </source>
</evidence>
<feature type="repeat" description="WD" evidence="9">
    <location>
        <begin position="437"/>
        <end position="471"/>
    </location>
</feature>
<dbReference type="PROSITE" id="PS00678">
    <property type="entry name" value="WD_REPEATS_1"/>
    <property type="match status" value="1"/>
</dbReference>
<feature type="repeat" description="WD" evidence="9">
    <location>
        <begin position="351"/>
        <end position="392"/>
    </location>
</feature>
<dbReference type="InterPro" id="IPR020472">
    <property type="entry name" value="WD40_PAC1"/>
</dbReference>
<dbReference type="InterPro" id="IPR032847">
    <property type="entry name" value="PRPF17"/>
</dbReference>
<keyword evidence="12" id="KW-1185">Reference proteome</keyword>
<feature type="region of interest" description="Disordered" evidence="10">
    <location>
        <begin position="190"/>
        <end position="251"/>
    </location>
</feature>